<evidence type="ECO:0000313" key="4">
    <source>
        <dbReference type="Proteomes" id="UP000199350"/>
    </source>
</evidence>
<protein>
    <submittedName>
        <fullName evidence="3">Asp23 family, cell envelope-related function</fullName>
    </submittedName>
</protein>
<name>A0A1G9QEL8_9CORY</name>
<dbReference type="RefSeq" id="WP_092151539.1">
    <property type="nucleotide sequence ID" value="NZ_LT629700.1"/>
</dbReference>
<proteinExistence type="inferred from homology"/>
<comment type="similarity">
    <text evidence="1">Belongs to the asp23 family.</text>
</comment>
<accession>A0A1G9QEL8</accession>
<dbReference type="STRING" id="38302.SAMN04488535_1892"/>
<dbReference type="Pfam" id="PF03780">
    <property type="entry name" value="Asp23"/>
    <property type="match status" value="1"/>
</dbReference>
<sequence length="162" mass="16675">MGDTDFRLSAKVIERIAEAAILAVPGSCTLDAKLAGLAGRALPRVVAHLDADARTATIEADIAVTYPSPVAAVADAARAAVITHVRALTGFTVRRVTIKVANAKAVSSASRVSAEAVAAHGDDITPKAIVVRSSAKRVRSVHAPTPRPLRPISVVPRGKAHG</sequence>
<organism evidence="3 4">
    <name type="scientific">Corynebacterium mycetoides</name>
    <dbReference type="NCBI Taxonomy" id="38302"/>
    <lineage>
        <taxon>Bacteria</taxon>
        <taxon>Bacillati</taxon>
        <taxon>Actinomycetota</taxon>
        <taxon>Actinomycetes</taxon>
        <taxon>Mycobacteriales</taxon>
        <taxon>Corynebacteriaceae</taxon>
        <taxon>Corynebacterium</taxon>
    </lineage>
</organism>
<dbReference type="AlphaFoldDB" id="A0A1G9QEL8"/>
<reference evidence="4" key="1">
    <citation type="submission" date="2016-10" db="EMBL/GenBank/DDBJ databases">
        <authorList>
            <person name="Varghese N."/>
            <person name="Submissions S."/>
        </authorList>
    </citation>
    <scope>NUCLEOTIDE SEQUENCE [LARGE SCALE GENOMIC DNA]</scope>
    <source>
        <strain evidence="4">DSM 20632</strain>
    </source>
</reference>
<evidence type="ECO:0000313" key="3">
    <source>
        <dbReference type="EMBL" id="SDM09423.1"/>
    </source>
</evidence>
<evidence type="ECO:0000256" key="1">
    <source>
        <dbReference type="ARBA" id="ARBA00005721"/>
    </source>
</evidence>
<feature type="region of interest" description="Disordered" evidence="2">
    <location>
        <begin position="135"/>
        <end position="162"/>
    </location>
</feature>
<dbReference type="OrthoDB" id="4425844at2"/>
<gene>
    <name evidence="3" type="ORF">SAMN04488535_1892</name>
</gene>
<dbReference type="EMBL" id="LT629700">
    <property type="protein sequence ID" value="SDM09423.1"/>
    <property type="molecule type" value="Genomic_DNA"/>
</dbReference>
<dbReference type="Proteomes" id="UP000199350">
    <property type="component" value="Chromosome I"/>
</dbReference>
<dbReference type="InterPro" id="IPR005531">
    <property type="entry name" value="Asp23"/>
</dbReference>
<evidence type="ECO:0000256" key="2">
    <source>
        <dbReference type="SAM" id="MobiDB-lite"/>
    </source>
</evidence>
<keyword evidence="4" id="KW-1185">Reference proteome</keyword>